<dbReference type="InterPro" id="IPR036388">
    <property type="entry name" value="WH-like_DNA-bd_sf"/>
</dbReference>
<keyword evidence="1" id="KW-0805">Transcription regulation</keyword>
<evidence type="ECO:0000256" key="1">
    <source>
        <dbReference type="ARBA" id="ARBA00023015"/>
    </source>
</evidence>
<dbReference type="Pfam" id="PF07729">
    <property type="entry name" value="FCD"/>
    <property type="match status" value="1"/>
</dbReference>
<dbReference type="Proteomes" id="UP000295673">
    <property type="component" value="Unassembled WGS sequence"/>
</dbReference>
<dbReference type="SMART" id="SM00345">
    <property type="entry name" value="HTH_GNTR"/>
    <property type="match status" value="1"/>
</dbReference>
<evidence type="ECO:0000256" key="2">
    <source>
        <dbReference type="ARBA" id="ARBA00023125"/>
    </source>
</evidence>
<sequence>MNVPIQSPTHSPPQSATEQVFQALHASIVDLSLEPGSKVSEAEIANRMDVSRQPVRDAFFRLSQLGFLQIRPQRATLVSRISLQAVESAAFVRTALETACLSEAINRLTTSDLEHLNMLTRAQENAVSASDGTRFFSLDEDFHLAICRIAGREDIWPLIREQKSHMDRARHLSLPDNGPAALAEHKDIVGALGSRDETAARERLSQHLFSLMPIFEDIRAKNPNYFEDRPK</sequence>
<dbReference type="GO" id="GO:0003700">
    <property type="term" value="F:DNA-binding transcription factor activity"/>
    <property type="evidence" value="ECO:0007669"/>
    <property type="project" value="InterPro"/>
</dbReference>
<protein>
    <submittedName>
        <fullName evidence="5">GntR family transcriptional regulator</fullName>
    </submittedName>
</protein>
<dbReference type="RefSeq" id="WP_132860235.1">
    <property type="nucleotide sequence ID" value="NZ_SMGR01000001.1"/>
</dbReference>
<dbReference type="Gene3D" id="1.20.120.530">
    <property type="entry name" value="GntR ligand-binding domain-like"/>
    <property type="match status" value="1"/>
</dbReference>
<dbReference type="PANTHER" id="PTHR43537:SF6">
    <property type="entry name" value="HTH-TYPE TRANSCRIPTIONAL REPRESSOR RSPR"/>
    <property type="match status" value="1"/>
</dbReference>
<dbReference type="PROSITE" id="PS50949">
    <property type="entry name" value="HTH_GNTR"/>
    <property type="match status" value="1"/>
</dbReference>
<evidence type="ECO:0000256" key="3">
    <source>
        <dbReference type="ARBA" id="ARBA00023163"/>
    </source>
</evidence>
<dbReference type="OrthoDB" id="9788098at2"/>
<reference evidence="5 6" key="1">
    <citation type="submission" date="2019-03" db="EMBL/GenBank/DDBJ databases">
        <title>Genomic Encyclopedia of Archaeal and Bacterial Type Strains, Phase II (KMG-II): from individual species to whole genera.</title>
        <authorList>
            <person name="Goeker M."/>
        </authorList>
    </citation>
    <scope>NUCLEOTIDE SEQUENCE [LARGE SCALE GENOMIC DNA]</scope>
    <source>
        <strain evidence="5 6">DSM 26433</strain>
    </source>
</reference>
<name>A0A4R1NPV9_9RHOB</name>
<evidence type="ECO:0000313" key="6">
    <source>
        <dbReference type="Proteomes" id="UP000295673"/>
    </source>
</evidence>
<evidence type="ECO:0000313" key="5">
    <source>
        <dbReference type="EMBL" id="TCL10275.1"/>
    </source>
</evidence>
<dbReference type="Gene3D" id="1.10.10.10">
    <property type="entry name" value="Winged helix-like DNA-binding domain superfamily/Winged helix DNA-binding domain"/>
    <property type="match status" value="1"/>
</dbReference>
<accession>A0A4R1NPV9</accession>
<evidence type="ECO:0000259" key="4">
    <source>
        <dbReference type="PROSITE" id="PS50949"/>
    </source>
</evidence>
<comment type="caution">
    <text evidence="5">The sequence shown here is derived from an EMBL/GenBank/DDBJ whole genome shotgun (WGS) entry which is preliminary data.</text>
</comment>
<dbReference type="AlphaFoldDB" id="A0A4R1NPV9"/>
<keyword evidence="2" id="KW-0238">DNA-binding</keyword>
<dbReference type="InterPro" id="IPR036390">
    <property type="entry name" value="WH_DNA-bd_sf"/>
</dbReference>
<gene>
    <name evidence="5" type="ORF">BXY66_2344</name>
</gene>
<dbReference type="SUPFAM" id="SSF48008">
    <property type="entry name" value="GntR ligand-binding domain-like"/>
    <property type="match status" value="1"/>
</dbReference>
<dbReference type="InterPro" id="IPR000524">
    <property type="entry name" value="Tscrpt_reg_HTH_GntR"/>
</dbReference>
<keyword evidence="6" id="KW-1185">Reference proteome</keyword>
<dbReference type="GO" id="GO:0003677">
    <property type="term" value="F:DNA binding"/>
    <property type="evidence" value="ECO:0007669"/>
    <property type="project" value="UniProtKB-KW"/>
</dbReference>
<dbReference type="PANTHER" id="PTHR43537">
    <property type="entry name" value="TRANSCRIPTIONAL REGULATOR, GNTR FAMILY"/>
    <property type="match status" value="1"/>
</dbReference>
<keyword evidence="3" id="KW-0804">Transcription</keyword>
<dbReference type="EMBL" id="SMGR01000001">
    <property type="protein sequence ID" value="TCL10275.1"/>
    <property type="molecule type" value="Genomic_DNA"/>
</dbReference>
<proteinExistence type="predicted"/>
<dbReference type="InterPro" id="IPR011711">
    <property type="entry name" value="GntR_C"/>
</dbReference>
<dbReference type="SMART" id="SM00895">
    <property type="entry name" value="FCD"/>
    <property type="match status" value="1"/>
</dbReference>
<organism evidence="5 6">
    <name type="scientific">Shimia isoporae</name>
    <dbReference type="NCBI Taxonomy" id="647720"/>
    <lineage>
        <taxon>Bacteria</taxon>
        <taxon>Pseudomonadati</taxon>
        <taxon>Pseudomonadota</taxon>
        <taxon>Alphaproteobacteria</taxon>
        <taxon>Rhodobacterales</taxon>
        <taxon>Roseobacteraceae</taxon>
    </lineage>
</organism>
<feature type="domain" description="HTH gntR-type" evidence="4">
    <location>
        <begin position="14"/>
        <end position="81"/>
    </location>
</feature>
<dbReference type="Pfam" id="PF00392">
    <property type="entry name" value="GntR"/>
    <property type="match status" value="1"/>
</dbReference>
<dbReference type="InterPro" id="IPR008920">
    <property type="entry name" value="TF_FadR/GntR_C"/>
</dbReference>
<dbReference type="SUPFAM" id="SSF46785">
    <property type="entry name" value="Winged helix' DNA-binding domain"/>
    <property type="match status" value="1"/>
</dbReference>